<evidence type="ECO:0000256" key="1">
    <source>
        <dbReference type="SAM" id="Coils"/>
    </source>
</evidence>
<dbReference type="PANTHER" id="PTHR37542">
    <property type="entry name" value="HELO DOMAIN-CONTAINING PROTEIN-RELATED"/>
    <property type="match status" value="1"/>
</dbReference>
<dbReference type="Gene3D" id="1.10.510.10">
    <property type="entry name" value="Transferase(Phosphotransferase) domain 1"/>
    <property type="match status" value="1"/>
</dbReference>
<evidence type="ECO:0000259" key="3">
    <source>
        <dbReference type="PROSITE" id="PS50011"/>
    </source>
</evidence>
<reference evidence="4" key="1">
    <citation type="journal article" date="2020" name="Stud. Mycol.">
        <title>101 Dothideomycetes genomes: a test case for predicting lifestyles and emergence of pathogens.</title>
        <authorList>
            <person name="Haridas S."/>
            <person name="Albert R."/>
            <person name="Binder M."/>
            <person name="Bloem J."/>
            <person name="Labutti K."/>
            <person name="Salamov A."/>
            <person name="Andreopoulos B."/>
            <person name="Baker S."/>
            <person name="Barry K."/>
            <person name="Bills G."/>
            <person name="Bluhm B."/>
            <person name="Cannon C."/>
            <person name="Castanera R."/>
            <person name="Culley D."/>
            <person name="Daum C."/>
            <person name="Ezra D."/>
            <person name="Gonzalez J."/>
            <person name="Henrissat B."/>
            <person name="Kuo A."/>
            <person name="Liang C."/>
            <person name="Lipzen A."/>
            <person name="Lutzoni F."/>
            <person name="Magnuson J."/>
            <person name="Mondo S."/>
            <person name="Nolan M."/>
            <person name="Ohm R."/>
            <person name="Pangilinan J."/>
            <person name="Park H.-J."/>
            <person name="Ramirez L."/>
            <person name="Alfaro M."/>
            <person name="Sun H."/>
            <person name="Tritt A."/>
            <person name="Yoshinaga Y."/>
            <person name="Zwiers L.-H."/>
            <person name="Turgeon B."/>
            <person name="Goodwin S."/>
            <person name="Spatafora J."/>
            <person name="Crous P."/>
            <person name="Grigoriev I."/>
        </authorList>
    </citation>
    <scope>NUCLEOTIDE SEQUENCE</scope>
    <source>
        <strain evidence="4">CBS 113818</strain>
    </source>
</reference>
<dbReference type="Pfam" id="PF07714">
    <property type="entry name" value="PK_Tyr_Ser-Thr"/>
    <property type="match status" value="1"/>
</dbReference>
<dbReference type="SUPFAM" id="SSF56112">
    <property type="entry name" value="Protein kinase-like (PK-like)"/>
    <property type="match status" value="1"/>
</dbReference>
<dbReference type="GO" id="GO:0004672">
    <property type="term" value="F:protein kinase activity"/>
    <property type="evidence" value="ECO:0007669"/>
    <property type="project" value="InterPro"/>
</dbReference>
<feature type="compositionally biased region" description="Low complexity" evidence="2">
    <location>
        <begin position="158"/>
        <end position="189"/>
    </location>
</feature>
<dbReference type="InterPro" id="IPR000719">
    <property type="entry name" value="Prot_kinase_dom"/>
</dbReference>
<feature type="coiled-coil region" evidence="1">
    <location>
        <begin position="48"/>
        <end position="75"/>
    </location>
</feature>
<name>A0A6A6ZT26_9PLEO</name>
<dbReference type="InterPro" id="IPR011009">
    <property type="entry name" value="Kinase-like_dom_sf"/>
</dbReference>
<evidence type="ECO:0000313" key="4">
    <source>
        <dbReference type="EMBL" id="KAF2823759.1"/>
    </source>
</evidence>
<keyword evidence="1" id="KW-0175">Coiled coil</keyword>
<evidence type="ECO:0000256" key="2">
    <source>
        <dbReference type="SAM" id="MobiDB-lite"/>
    </source>
</evidence>
<dbReference type="EMBL" id="MU006231">
    <property type="protein sequence ID" value="KAF2823759.1"/>
    <property type="molecule type" value="Genomic_DNA"/>
</dbReference>
<keyword evidence="5" id="KW-1185">Reference proteome</keyword>
<sequence length="529" mass="59404">MSAELALAIPPIVELCWRYVREGKALCSSLKNADLELAERVLRLDNSLLRFTCQLNDFQRDRQKMEDEHREVYEQTLHIFQSKLDLVISRLKDVTAMEPTSTQDSAMIAKYKPKKAKYAFKKESLDRALDELLLWQKTADQSWYLLRKMTNPSTITQSSEPNPETTSDSTTDTRTSQVHGNGSTTGTLSHHGLTLGSAALTGMNTNTIPFCDGIQLAAKDFSNGRQTTYILNAMPCESQSNLRSIKTNTRDLAAKLQLNEPHTFGLLSCKGFIDDTKPSKPGRDASLTLVFRNPPDSHDPRSLRDLLLNTTAPFSTSLRLDIARDLAKAVGYVHTFNFVHKNIRPETVLVFDLGDGNSKSTFLVGFDNFRRDLGYTQQRGDDAPNRNLYRHASRQGANPSEYYEMQHDIYSLGVCLLEIGLWGSFVDYNASNGARTLSLNLGIPDTTVEAQYPKFLFEAGKDHLLSLTRLILPGSMGDKYAAIVETCLTCLDPDNVDFGDEREFEDKEGIRVGARYIEKVLLRLNMLSM</sequence>
<gene>
    <name evidence="4" type="ORF">CC86DRAFT_59731</name>
</gene>
<dbReference type="Proteomes" id="UP000799424">
    <property type="component" value="Unassembled WGS sequence"/>
</dbReference>
<feature type="region of interest" description="Disordered" evidence="2">
    <location>
        <begin position="153"/>
        <end position="189"/>
    </location>
</feature>
<feature type="domain" description="Protein kinase" evidence="3">
    <location>
        <begin position="173"/>
        <end position="529"/>
    </location>
</feature>
<accession>A0A6A6ZT26</accession>
<dbReference type="PROSITE" id="PS50011">
    <property type="entry name" value="PROTEIN_KINASE_DOM"/>
    <property type="match status" value="1"/>
</dbReference>
<proteinExistence type="predicted"/>
<dbReference type="PANTHER" id="PTHR37542:SF1">
    <property type="entry name" value="PRION-INHIBITION AND PROPAGATION HELO DOMAIN-CONTAINING PROTEIN"/>
    <property type="match status" value="1"/>
</dbReference>
<organism evidence="4 5">
    <name type="scientific">Ophiobolus disseminans</name>
    <dbReference type="NCBI Taxonomy" id="1469910"/>
    <lineage>
        <taxon>Eukaryota</taxon>
        <taxon>Fungi</taxon>
        <taxon>Dikarya</taxon>
        <taxon>Ascomycota</taxon>
        <taxon>Pezizomycotina</taxon>
        <taxon>Dothideomycetes</taxon>
        <taxon>Pleosporomycetidae</taxon>
        <taxon>Pleosporales</taxon>
        <taxon>Pleosporineae</taxon>
        <taxon>Phaeosphaeriaceae</taxon>
        <taxon>Ophiobolus</taxon>
    </lineage>
</organism>
<dbReference type="InterPro" id="IPR001245">
    <property type="entry name" value="Ser-Thr/Tyr_kinase_cat_dom"/>
</dbReference>
<dbReference type="GO" id="GO:0005524">
    <property type="term" value="F:ATP binding"/>
    <property type="evidence" value="ECO:0007669"/>
    <property type="project" value="InterPro"/>
</dbReference>
<protein>
    <recommendedName>
        <fullName evidence="3">Protein kinase domain-containing protein</fullName>
    </recommendedName>
</protein>
<dbReference type="OrthoDB" id="1911848at2759"/>
<dbReference type="AlphaFoldDB" id="A0A6A6ZT26"/>
<evidence type="ECO:0000313" key="5">
    <source>
        <dbReference type="Proteomes" id="UP000799424"/>
    </source>
</evidence>